<organism evidence="1 2">
    <name type="scientific">Naganishia vaughanmartiniae</name>
    <dbReference type="NCBI Taxonomy" id="1424756"/>
    <lineage>
        <taxon>Eukaryota</taxon>
        <taxon>Fungi</taxon>
        <taxon>Dikarya</taxon>
        <taxon>Basidiomycota</taxon>
        <taxon>Agaricomycotina</taxon>
        <taxon>Tremellomycetes</taxon>
        <taxon>Filobasidiales</taxon>
        <taxon>Filobasidiaceae</taxon>
        <taxon>Naganishia</taxon>
    </lineage>
</organism>
<dbReference type="Proteomes" id="UP001243375">
    <property type="component" value="Unassembled WGS sequence"/>
</dbReference>
<reference evidence="1" key="1">
    <citation type="submission" date="2023-04" db="EMBL/GenBank/DDBJ databases">
        <title>Draft Genome sequencing of Naganishia species isolated from polar environments using Oxford Nanopore Technology.</title>
        <authorList>
            <person name="Leo P."/>
            <person name="Venkateswaran K."/>
        </authorList>
    </citation>
    <scope>NUCLEOTIDE SEQUENCE</scope>
    <source>
        <strain evidence="1">MNA-CCFEE 5425</strain>
    </source>
</reference>
<gene>
    <name evidence="1" type="ORF">QFC22_004700</name>
</gene>
<name>A0ACC2X1W0_9TREE</name>
<proteinExistence type="predicted"/>
<comment type="caution">
    <text evidence="1">The sequence shown here is derived from an EMBL/GenBank/DDBJ whole genome shotgun (WGS) entry which is preliminary data.</text>
</comment>
<dbReference type="EMBL" id="JASBWU010000013">
    <property type="protein sequence ID" value="KAJ9117041.1"/>
    <property type="molecule type" value="Genomic_DNA"/>
</dbReference>
<keyword evidence="2" id="KW-1185">Reference proteome</keyword>
<accession>A0ACC2X1W0</accession>
<evidence type="ECO:0000313" key="2">
    <source>
        <dbReference type="Proteomes" id="UP001243375"/>
    </source>
</evidence>
<protein>
    <submittedName>
        <fullName evidence="1">Uncharacterized protein</fullName>
    </submittedName>
</protein>
<sequence>MRLPFRNLGRDDRIISSHGVETRFPYLSLTLADTVAQLPINVKCDLRYAEGVGDKSLIRIAAHQAGLVGAAGKKKRAMQFGTRSARMELEEVKQRGMGKIKIR</sequence>
<evidence type="ECO:0000313" key="1">
    <source>
        <dbReference type="EMBL" id="KAJ9117041.1"/>
    </source>
</evidence>